<protein>
    <submittedName>
        <fullName evidence="2">Uncharacterized protein</fullName>
    </submittedName>
</protein>
<accession>A0AAD9GU30</accession>
<organism evidence="2 3">
    <name type="scientific">Phytophthora citrophthora</name>
    <dbReference type="NCBI Taxonomy" id="4793"/>
    <lineage>
        <taxon>Eukaryota</taxon>
        <taxon>Sar</taxon>
        <taxon>Stramenopiles</taxon>
        <taxon>Oomycota</taxon>
        <taxon>Peronosporomycetes</taxon>
        <taxon>Peronosporales</taxon>
        <taxon>Peronosporaceae</taxon>
        <taxon>Phytophthora</taxon>
    </lineage>
</organism>
<keyword evidence="3" id="KW-1185">Reference proteome</keyword>
<name>A0AAD9GU30_9STRA</name>
<feature type="compositionally biased region" description="Basic residues" evidence="1">
    <location>
        <begin position="265"/>
        <end position="275"/>
    </location>
</feature>
<reference evidence="2" key="1">
    <citation type="submission" date="2023-08" db="EMBL/GenBank/DDBJ databases">
        <title>Reference Genome Resource for the Citrus Pathogen Phytophthora citrophthora.</title>
        <authorList>
            <person name="Moller H."/>
            <person name="Coetzee B."/>
            <person name="Rose L.J."/>
            <person name="Van Niekerk J.M."/>
        </authorList>
    </citation>
    <scope>NUCLEOTIDE SEQUENCE</scope>
    <source>
        <strain evidence="2">STE-U-9442</strain>
    </source>
</reference>
<feature type="compositionally biased region" description="Polar residues" evidence="1">
    <location>
        <begin position="358"/>
        <end position="369"/>
    </location>
</feature>
<evidence type="ECO:0000256" key="1">
    <source>
        <dbReference type="SAM" id="MobiDB-lite"/>
    </source>
</evidence>
<feature type="region of interest" description="Disordered" evidence="1">
    <location>
        <begin position="227"/>
        <end position="277"/>
    </location>
</feature>
<proteinExistence type="predicted"/>
<feature type="region of interest" description="Disordered" evidence="1">
    <location>
        <begin position="358"/>
        <end position="378"/>
    </location>
</feature>
<dbReference type="Proteomes" id="UP001259832">
    <property type="component" value="Unassembled WGS sequence"/>
</dbReference>
<evidence type="ECO:0000313" key="3">
    <source>
        <dbReference type="Proteomes" id="UP001259832"/>
    </source>
</evidence>
<comment type="caution">
    <text evidence="2">The sequence shown here is derived from an EMBL/GenBank/DDBJ whole genome shotgun (WGS) entry which is preliminary data.</text>
</comment>
<dbReference type="EMBL" id="JASMQC010000006">
    <property type="protein sequence ID" value="KAK1944652.1"/>
    <property type="molecule type" value="Genomic_DNA"/>
</dbReference>
<dbReference type="AlphaFoldDB" id="A0AAD9GU30"/>
<feature type="compositionally biased region" description="Low complexity" evidence="1">
    <location>
        <begin position="231"/>
        <end position="242"/>
    </location>
</feature>
<sequence>MATSEVTLSRLKAELTRTLLKHVGEAVNDVCDAFVDELRPVQTPLTPIPNVGALGKEVDYECCWRLVEYMEHNMDTSPSFVQQMDCIIRVTPLRRSSTRIENEIVDVMNASGCEIANSSDVTDIGDTYALNGVVAEVENAKHAAGGNKLFRKHGLTERIRAKESPVNVSKVDAGASVSTQTKKVSSPAKGAAIINFSSAVVPTKSSKTRSLPAQVYVELSSESISENDVMSSSSVQTSATESSRPHEWGKRKRLVTRKRGEGRRAPVKRVRQAPHHTHEQVIESDLRNVARDLEAGDMIWGLNVAKAMFQEMLDDLTISTSEGSQILLKILSGHFVTQQTGRQIKQSHSKLVSMTRSRSLTQRSANHLGTTHARETASQSARRCAMSSRHVSTQCAVYGTMQRAHLEECTNEQCEFRIRVKLRETMHLIEHKQQEIDSTRDALRSVNTLLSPNSKERTNVDSSGAFKLMESLERELITFNHEQMELIDIKMQQ</sequence>
<gene>
    <name evidence="2" type="ORF">P3T76_004564</name>
</gene>
<evidence type="ECO:0000313" key="2">
    <source>
        <dbReference type="EMBL" id="KAK1944652.1"/>
    </source>
</evidence>